<dbReference type="GeneID" id="57043099"/>
<reference evidence="1 2" key="1">
    <citation type="submission" date="2018-01" db="EMBL/GenBank/DDBJ databases">
        <title>Whole genome sequence of Melissococcus plutonius DAT561.</title>
        <authorList>
            <person name="Okumura K."/>
            <person name="Takamatsu D."/>
            <person name="Okura M."/>
        </authorList>
    </citation>
    <scope>NUCLEOTIDE SEQUENCE [LARGE SCALE GENOMIC DNA]</scope>
    <source>
        <strain evidence="1 2">DAT561</strain>
    </source>
</reference>
<dbReference type="Gene3D" id="3.30.2000.30">
    <property type="match status" value="1"/>
</dbReference>
<gene>
    <name evidence="1" type="ORF">DAT561_0542</name>
</gene>
<dbReference type="InterPro" id="IPR053745">
    <property type="entry name" value="Viral_Tail_Comp_sf"/>
</dbReference>
<dbReference type="RefSeq" id="WP_015694703.1">
    <property type="nucleotide sequence ID" value="NZ_AP018492.1"/>
</dbReference>
<name>A0A2Z5Y1E3_9ENTE</name>
<accession>A0A2Z5Y1E3</accession>
<evidence type="ECO:0000313" key="2">
    <source>
        <dbReference type="Proteomes" id="UP000269226"/>
    </source>
</evidence>
<evidence type="ECO:0000313" key="1">
    <source>
        <dbReference type="EMBL" id="BBC60677.1"/>
    </source>
</evidence>
<dbReference type="AlphaFoldDB" id="A0A2Z5Y1E3"/>
<organism evidence="1 2">
    <name type="scientific">Melissococcus plutonius</name>
    <dbReference type="NCBI Taxonomy" id="33970"/>
    <lineage>
        <taxon>Bacteria</taxon>
        <taxon>Bacillati</taxon>
        <taxon>Bacillota</taxon>
        <taxon>Bacilli</taxon>
        <taxon>Lactobacillales</taxon>
        <taxon>Enterococcaceae</taxon>
        <taxon>Melissococcus</taxon>
    </lineage>
</organism>
<protein>
    <submittedName>
        <fullName evidence="1">Major structural protein 2</fullName>
    </submittedName>
</protein>
<dbReference type="Proteomes" id="UP000269226">
    <property type="component" value="Chromosome"/>
</dbReference>
<proteinExistence type="predicted"/>
<dbReference type="EMBL" id="AP018492">
    <property type="protein sequence ID" value="BBC60677.1"/>
    <property type="molecule type" value="Genomic_DNA"/>
</dbReference>
<sequence length="133" mass="15316">MTKTMEQAIFNAMVQWVSTHNYTMHTYQPLNNVEDYPFVVFEQTKTMYQANKTALLGNVTLFLSVWGEQEKRSQVSEMATTIFKGAFGINEAQGYYWSLNREKSMIQLLMDTTTNQPLVRANIELNFNLLGGI</sequence>